<feature type="domain" description="Cytochrome c assembly protein" evidence="4">
    <location>
        <begin position="99"/>
        <end position="313"/>
    </location>
</feature>
<evidence type="ECO:0000256" key="1">
    <source>
        <dbReference type="ARBA" id="ARBA00009186"/>
    </source>
</evidence>
<dbReference type="GO" id="GO:0017004">
    <property type="term" value="P:cytochrome complex assembly"/>
    <property type="evidence" value="ECO:0007669"/>
    <property type="project" value="UniProtKB-KW"/>
</dbReference>
<comment type="similarity">
    <text evidence="1">Belongs to the CcmF/CycK/Ccl1/NrfE/CcsA family.</text>
</comment>
<dbReference type="GO" id="GO:0015232">
    <property type="term" value="F:heme transmembrane transporter activity"/>
    <property type="evidence" value="ECO:0007669"/>
    <property type="project" value="InterPro"/>
</dbReference>
<keyword evidence="3" id="KW-0472">Membrane</keyword>
<feature type="transmembrane region" description="Helical" evidence="3">
    <location>
        <begin position="256"/>
        <end position="276"/>
    </location>
</feature>
<dbReference type="RefSeq" id="WP_004516187.1">
    <property type="nucleotide sequence ID" value="NZ_FNOF01000014.1"/>
</dbReference>
<reference evidence="5 6" key="1">
    <citation type="submission" date="2016-10" db="EMBL/GenBank/DDBJ databases">
        <authorList>
            <person name="de Groot N.N."/>
        </authorList>
    </citation>
    <scope>NUCLEOTIDE SEQUENCE [LARGE SCALE GENOMIC DNA]</scope>
    <source>
        <strain evidence="5 6">DSM 3756</strain>
    </source>
</reference>
<evidence type="ECO:0000256" key="2">
    <source>
        <dbReference type="ARBA" id="ARBA00022748"/>
    </source>
</evidence>
<keyword evidence="3" id="KW-1133">Transmembrane helix</keyword>
<dbReference type="GO" id="GO:0020037">
    <property type="term" value="F:heme binding"/>
    <property type="evidence" value="ECO:0007669"/>
    <property type="project" value="InterPro"/>
</dbReference>
<dbReference type="EMBL" id="FNOF01000014">
    <property type="protein sequence ID" value="SDX09756.1"/>
    <property type="molecule type" value="Genomic_DNA"/>
</dbReference>
<proteinExistence type="inferred from homology"/>
<protein>
    <submittedName>
        <fullName evidence="5">Cytochrome c-type biogenesis protein CcmF</fullName>
    </submittedName>
</protein>
<evidence type="ECO:0000313" key="5">
    <source>
        <dbReference type="EMBL" id="SDX09756.1"/>
    </source>
</evidence>
<keyword evidence="2" id="KW-0201">Cytochrome c-type biogenesis</keyword>
<feature type="transmembrane region" description="Helical" evidence="3">
    <location>
        <begin position="231"/>
        <end position="250"/>
    </location>
</feature>
<dbReference type="PRINTS" id="PR01410">
    <property type="entry name" value="CCBIOGENESIS"/>
</dbReference>
<feature type="transmembrane region" description="Helical" evidence="3">
    <location>
        <begin position="189"/>
        <end position="210"/>
    </location>
</feature>
<dbReference type="Proteomes" id="UP000182573">
    <property type="component" value="Unassembled WGS sequence"/>
</dbReference>
<name>A0A1H2YX76_HALVA</name>
<sequence>MTTVVFGLAVGTWLLAIGLFGSVLATVLLGYEYATGDQSFRRVSQGAAGVATGSFVIALLYLTSQFLSEDYTNAYVWDNTANYLPTLYKVTGVYASNAGSILLWAMLTAVVVTTTLLLDRYSTRGARLSQSLGMGVVTVFAWMLVNDSPFTPLSTAYPSVAANGIPQDGSGLNPLLVDPFMAIHPPITFSAYALMVVPFTVGVTHFVAKLRGTESVFDNWLGSMTRWLRGSWFLLTAAITLGGIWAYRVLGWGGFWSWDPVETSVLIPWLGLTAVLHTLNQYRRSGRYAVLAPAATAVLLPLAIYATTVVRSGVFRSVHSFAGGGIGSGVLFLLGTTTTLAVGPAFVHWFRTEQSDAEEAGLLDRATIYHAAVLGFILLAFVSLWGLTFPVVRSLASGVEVSVDARYYNLWSFPVVVGMLLAGGMYAQQERFSTRTTVGTAAAVLVASLVAGVVLARPEWQLASTEPFDPAYYRAIGSLSVVTVLPPAVYFAGAWIIRYVKRVRRLTGRHAKLNETGIVLIHVGAALLIVSVSFVYVFSTTASVGLVGATELDDPGERIVRDVEGSPYTVEVTDYSPENTPTMAEAAMTPAEAGSVDTSASTVLVKGEVTAIQRFEDTTIAQLNGSRVWVGADSGTVQFEEGSVVVARGTLSDPRSENIDALVYTNGDNFGSASDPPTEVYSPRVVDHRFDVQLYRDDTLVADGTVSEQSYRGRDMQTNDPLIERGITGDTYVVGTRTAGGLSIEISRYPLANQIWLGVAVMLLGMGLVFMFDPASGAAGGRNAGPRD</sequence>
<feature type="transmembrane region" description="Helical" evidence="3">
    <location>
        <begin position="43"/>
        <end position="62"/>
    </location>
</feature>
<accession>A0A1H2YX76</accession>
<dbReference type="GO" id="GO:0016020">
    <property type="term" value="C:membrane"/>
    <property type="evidence" value="ECO:0007669"/>
    <property type="project" value="InterPro"/>
</dbReference>
<feature type="transmembrane region" description="Helical" evidence="3">
    <location>
        <begin position="125"/>
        <end position="145"/>
    </location>
</feature>
<dbReference type="AlphaFoldDB" id="A0A1H2YX76"/>
<dbReference type="Pfam" id="PF01578">
    <property type="entry name" value="Cytochrom_C_asm"/>
    <property type="match status" value="1"/>
</dbReference>
<evidence type="ECO:0000256" key="3">
    <source>
        <dbReference type="SAM" id="Phobius"/>
    </source>
</evidence>
<evidence type="ECO:0000259" key="4">
    <source>
        <dbReference type="Pfam" id="PF01578"/>
    </source>
</evidence>
<dbReference type="PANTHER" id="PTHR43653:SF1">
    <property type="entry name" value="CYTOCHROME C-TYPE BIOGENESIS PROTEIN CCMF"/>
    <property type="match status" value="1"/>
</dbReference>
<dbReference type="PANTHER" id="PTHR43653">
    <property type="entry name" value="CYTOCHROME C ASSEMBLY PROTEIN-RELATED"/>
    <property type="match status" value="1"/>
</dbReference>
<keyword evidence="3" id="KW-0812">Transmembrane</keyword>
<feature type="transmembrane region" description="Helical" evidence="3">
    <location>
        <begin position="407"/>
        <end position="426"/>
    </location>
</feature>
<feature type="transmembrane region" description="Helical" evidence="3">
    <location>
        <begin position="326"/>
        <end position="347"/>
    </location>
</feature>
<feature type="transmembrane region" description="Helical" evidence="3">
    <location>
        <begin position="288"/>
        <end position="306"/>
    </location>
</feature>
<feature type="transmembrane region" description="Helical" evidence="3">
    <location>
        <begin position="6"/>
        <end position="31"/>
    </location>
</feature>
<feature type="transmembrane region" description="Helical" evidence="3">
    <location>
        <begin position="755"/>
        <end position="772"/>
    </location>
</feature>
<dbReference type="InterPro" id="IPR002541">
    <property type="entry name" value="Cyt_c_assembly"/>
</dbReference>
<feature type="transmembrane region" description="Helical" evidence="3">
    <location>
        <begin position="518"/>
        <end position="538"/>
    </location>
</feature>
<feature type="transmembrane region" description="Helical" evidence="3">
    <location>
        <begin position="438"/>
        <end position="456"/>
    </location>
</feature>
<dbReference type="STRING" id="28442.SAMN05443574_11458"/>
<dbReference type="InterPro" id="IPR003567">
    <property type="entry name" value="Cyt_c_biogenesis"/>
</dbReference>
<organism evidence="5 6">
    <name type="scientific">Haloarcula vallismortis</name>
    <name type="common">Halobacterium vallismortis</name>
    <dbReference type="NCBI Taxonomy" id="28442"/>
    <lineage>
        <taxon>Archaea</taxon>
        <taxon>Methanobacteriati</taxon>
        <taxon>Methanobacteriota</taxon>
        <taxon>Stenosarchaea group</taxon>
        <taxon>Halobacteria</taxon>
        <taxon>Halobacteriales</taxon>
        <taxon>Haloarculaceae</taxon>
        <taxon>Haloarcula</taxon>
    </lineage>
</organism>
<evidence type="ECO:0000313" key="6">
    <source>
        <dbReference type="Proteomes" id="UP000182573"/>
    </source>
</evidence>
<feature type="transmembrane region" description="Helical" evidence="3">
    <location>
        <begin position="101"/>
        <end position="118"/>
    </location>
</feature>
<gene>
    <name evidence="5" type="ORF">SAMN05443574_11458</name>
</gene>
<feature type="transmembrane region" description="Helical" evidence="3">
    <location>
        <begin position="476"/>
        <end position="497"/>
    </location>
</feature>
<feature type="transmembrane region" description="Helical" evidence="3">
    <location>
        <begin position="368"/>
        <end position="387"/>
    </location>
</feature>